<comment type="caution">
    <text evidence="1">The sequence shown here is derived from an EMBL/GenBank/DDBJ whole genome shotgun (WGS) entry which is preliminary data.</text>
</comment>
<evidence type="ECO:0000313" key="1">
    <source>
        <dbReference type="EMBL" id="GMF47779.1"/>
    </source>
</evidence>
<dbReference type="AlphaFoldDB" id="A0A9W6XV93"/>
<name>A0A9W6XV93_9STRA</name>
<protein>
    <submittedName>
        <fullName evidence="1">Unnamed protein product</fullName>
    </submittedName>
</protein>
<reference evidence="1" key="1">
    <citation type="submission" date="2023-04" db="EMBL/GenBank/DDBJ databases">
        <title>Phytophthora fragariaefolia NBRC 109709.</title>
        <authorList>
            <person name="Ichikawa N."/>
            <person name="Sato H."/>
            <person name="Tonouchi N."/>
        </authorList>
    </citation>
    <scope>NUCLEOTIDE SEQUENCE</scope>
    <source>
        <strain evidence="1">NBRC 109709</strain>
    </source>
</reference>
<accession>A0A9W6XV93</accession>
<organism evidence="1 2">
    <name type="scientific">Phytophthora fragariaefolia</name>
    <dbReference type="NCBI Taxonomy" id="1490495"/>
    <lineage>
        <taxon>Eukaryota</taxon>
        <taxon>Sar</taxon>
        <taxon>Stramenopiles</taxon>
        <taxon>Oomycota</taxon>
        <taxon>Peronosporomycetes</taxon>
        <taxon>Peronosporales</taxon>
        <taxon>Peronosporaceae</taxon>
        <taxon>Phytophthora</taxon>
    </lineage>
</organism>
<proteinExistence type="predicted"/>
<sequence length="156" mass="17504">MSLSAFVPTNTQKARTTAIAAFERMLEGENVSMEFLQASLLLDTSGRRLAATMDRFGFYLATNEGKKGKLARNTATSYHRNVKLFDKFPHLRVPTELILLKQGRTLDKHYLKRENGGIISKAPPCTKDDLRCLILYVYSTAQVNADYQVPALACLM</sequence>
<dbReference type="OrthoDB" id="121050at2759"/>
<dbReference type="Proteomes" id="UP001165121">
    <property type="component" value="Unassembled WGS sequence"/>
</dbReference>
<keyword evidence="2" id="KW-1185">Reference proteome</keyword>
<dbReference type="EMBL" id="BSXT01002202">
    <property type="protein sequence ID" value="GMF47779.1"/>
    <property type="molecule type" value="Genomic_DNA"/>
</dbReference>
<gene>
    <name evidence="1" type="ORF">Pfra01_001818900</name>
</gene>
<evidence type="ECO:0000313" key="2">
    <source>
        <dbReference type="Proteomes" id="UP001165121"/>
    </source>
</evidence>